<evidence type="ECO:0000256" key="4">
    <source>
        <dbReference type="ARBA" id="ARBA00023002"/>
    </source>
</evidence>
<dbReference type="GO" id="GO:0020037">
    <property type="term" value="F:heme binding"/>
    <property type="evidence" value="ECO:0007669"/>
    <property type="project" value="InterPro"/>
</dbReference>
<keyword evidence="8" id="KW-1185">Reference proteome</keyword>
<keyword evidence="3" id="KW-0479">Metal-binding</keyword>
<dbReference type="Pfam" id="PF00067">
    <property type="entry name" value="p450"/>
    <property type="match status" value="1"/>
</dbReference>
<keyword evidence="6" id="KW-1133">Transmembrane helix</keyword>
<dbReference type="InterPro" id="IPR002401">
    <property type="entry name" value="Cyt_P450_E_grp-I"/>
</dbReference>
<sequence>MSPIPVTENDGLSTIQASIVALFVFMLFLLKMSIPKKITERLPPGPYKLPIIGNMNHLVGKAPHRLIIDLASKYGPVFHLKLGSISTIVVSSPELAREILKTNDVTFANWPKLVAAKTLYYNYTDMAFAPYGAYWRQLRKICIHEFLAPKREAVEEASKLSEGFHIGDFFPSLDFVSAITGMRLRIGKNFLDIDCMLTQILEDHVEKSKDEEPETDDLVDVLLRLQKDDKLEGPLTNDNLKGIILGKLRTRRISLEWAMLELIEIQMHKRRSGGP</sequence>
<evidence type="ECO:0000256" key="5">
    <source>
        <dbReference type="ARBA" id="ARBA00023004"/>
    </source>
</evidence>
<dbReference type="SUPFAM" id="SSF48264">
    <property type="entry name" value="Cytochrome P450"/>
    <property type="match status" value="1"/>
</dbReference>
<dbReference type="EMBL" id="JACGCM010000380">
    <property type="protein sequence ID" value="KAF6172785.1"/>
    <property type="molecule type" value="Genomic_DNA"/>
</dbReference>
<evidence type="ECO:0000313" key="8">
    <source>
        <dbReference type="Proteomes" id="UP000541444"/>
    </source>
</evidence>
<dbReference type="PANTHER" id="PTHR47955:SF8">
    <property type="entry name" value="CYTOCHROME P450 71D11-LIKE"/>
    <property type="match status" value="1"/>
</dbReference>
<dbReference type="AlphaFoldDB" id="A0A7J7P023"/>
<evidence type="ECO:0000256" key="2">
    <source>
        <dbReference type="ARBA" id="ARBA00022617"/>
    </source>
</evidence>
<organism evidence="7 8">
    <name type="scientific">Kingdonia uniflora</name>
    <dbReference type="NCBI Taxonomy" id="39325"/>
    <lineage>
        <taxon>Eukaryota</taxon>
        <taxon>Viridiplantae</taxon>
        <taxon>Streptophyta</taxon>
        <taxon>Embryophyta</taxon>
        <taxon>Tracheophyta</taxon>
        <taxon>Spermatophyta</taxon>
        <taxon>Magnoliopsida</taxon>
        <taxon>Ranunculales</taxon>
        <taxon>Circaeasteraceae</taxon>
        <taxon>Kingdonia</taxon>
    </lineage>
</organism>
<evidence type="ECO:0000256" key="3">
    <source>
        <dbReference type="ARBA" id="ARBA00022723"/>
    </source>
</evidence>
<dbReference type="InterPro" id="IPR036396">
    <property type="entry name" value="Cyt_P450_sf"/>
</dbReference>
<name>A0A7J7P023_9MAGN</name>
<reference evidence="7 8" key="1">
    <citation type="journal article" date="2020" name="IScience">
        <title>Genome Sequencing of the Endangered Kingdonia uniflora (Circaeasteraceae, Ranunculales) Reveals Potential Mechanisms of Evolutionary Specialization.</title>
        <authorList>
            <person name="Sun Y."/>
            <person name="Deng T."/>
            <person name="Zhang A."/>
            <person name="Moore M.J."/>
            <person name="Landis J.B."/>
            <person name="Lin N."/>
            <person name="Zhang H."/>
            <person name="Zhang X."/>
            <person name="Huang J."/>
            <person name="Zhang X."/>
            <person name="Sun H."/>
            <person name="Wang H."/>
        </authorList>
    </citation>
    <scope>NUCLEOTIDE SEQUENCE [LARGE SCALE GENOMIC DNA]</scope>
    <source>
        <strain evidence="7">TB1705</strain>
        <tissue evidence="7">Leaf</tissue>
    </source>
</reference>
<evidence type="ECO:0000256" key="1">
    <source>
        <dbReference type="ARBA" id="ARBA00010617"/>
    </source>
</evidence>
<keyword evidence="6" id="KW-0812">Transmembrane</keyword>
<comment type="caution">
    <text evidence="7">The sequence shown here is derived from an EMBL/GenBank/DDBJ whole genome shotgun (WGS) entry which is preliminary data.</text>
</comment>
<keyword evidence="6" id="KW-0472">Membrane</keyword>
<accession>A0A7J7P023</accession>
<gene>
    <name evidence="7" type="ORF">GIB67_025935</name>
</gene>
<keyword evidence="2" id="KW-0349">Heme</keyword>
<proteinExistence type="inferred from homology"/>
<dbReference type="GO" id="GO:0004497">
    <property type="term" value="F:monooxygenase activity"/>
    <property type="evidence" value="ECO:0007669"/>
    <property type="project" value="InterPro"/>
</dbReference>
<keyword evidence="5" id="KW-0408">Iron</keyword>
<dbReference type="Gene3D" id="1.10.630.10">
    <property type="entry name" value="Cytochrome P450"/>
    <property type="match status" value="2"/>
</dbReference>
<protein>
    <submittedName>
        <fullName evidence="7">Uncharacterized protein</fullName>
    </submittedName>
</protein>
<dbReference type="GO" id="GO:0016705">
    <property type="term" value="F:oxidoreductase activity, acting on paired donors, with incorporation or reduction of molecular oxygen"/>
    <property type="evidence" value="ECO:0007669"/>
    <property type="project" value="InterPro"/>
</dbReference>
<comment type="similarity">
    <text evidence="1">Belongs to the cytochrome P450 family.</text>
</comment>
<dbReference type="GO" id="GO:0005506">
    <property type="term" value="F:iron ion binding"/>
    <property type="evidence" value="ECO:0007669"/>
    <property type="project" value="InterPro"/>
</dbReference>
<dbReference type="PANTHER" id="PTHR47955">
    <property type="entry name" value="CYTOCHROME P450 FAMILY 71 PROTEIN"/>
    <property type="match status" value="1"/>
</dbReference>
<dbReference type="InterPro" id="IPR001128">
    <property type="entry name" value="Cyt_P450"/>
</dbReference>
<dbReference type="PRINTS" id="PR00463">
    <property type="entry name" value="EP450I"/>
</dbReference>
<dbReference type="GO" id="GO:0044550">
    <property type="term" value="P:secondary metabolite biosynthetic process"/>
    <property type="evidence" value="ECO:0007669"/>
    <property type="project" value="UniProtKB-ARBA"/>
</dbReference>
<evidence type="ECO:0000313" key="7">
    <source>
        <dbReference type="EMBL" id="KAF6172785.1"/>
    </source>
</evidence>
<evidence type="ECO:0000256" key="6">
    <source>
        <dbReference type="SAM" id="Phobius"/>
    </source>
</evidence>
<keyword evidence="4" id="KW-0560">Oxidoreductase</keyword>
<feature type="transmembrane region" description="Helical" evidence="6">
    <location>
        <begin position="12"/>
        <end position="30"/>
    </location>
</feature>
<dbReference type="OrthoDB" id="1726823at2759"/>
<dbReference type="Proteomes" id="UP000541444">
    <property type="component" value="Unassembled WGS sequence"/>
</dbReference>